<dbReference type="EMBL" id="CAEZYU010000020">
    <property type="protein sequence ID" value="CAB4735247.1"/>
    <property type="molecule type" value="Genomic_DNA"/>
</dbReference>
<feature type="domain" description="SCP" evidence="1">
    <location>
        <begin position="53"/>
        <end position="161"/>
    </location>
</feature>
<sequence>MNGTPAPTTTRGARVTRGIAFRLILAFLALALGSISLSSCESTESDRLAVIGAVNWTRAQNGLPALTEHVTLNLKADAWAARLRDECNIHHSTLSDGAPPEWRKLGENVGRGGSIEQVHVAYLNSPGHRANILDPSFTSMGAGAVWGTCNGQRTVFTVQEFMRS</sequence>
<dbReference type="PANTHER" id="PTHR31157">
    <property type="entry name" value="SCP DOMAIN-CONTAINING PROTEIN"/>
    <property type="match status" value="1"/>
</dbReference>
<evidence type="ECO:0000313" key="2">
    <source>
        <dbReference type="EMBL" id="CAB4735247.1"/>
    </source>
</evidence>
<dbReference type="Gene3D" id="3.40.33.10">
    <property type="entry name" value="CAP"/>
    <property type="match status" value="1"/>
</dbReference>
<evidence type="ECO:0000313" key="3">
    <source>
        <dbReference type="EMBL" id="CAB4902354.1"/>
    </source>
</evidence>
<gene>
    <name evidence="2" type="ORF">UFOPK2766_00634</name>
    <name evidence="3" type="ORF">UFOPK3519_00903</name>
</gene>
<organism evidence="2">
    <name type="scientific">freshwater metagenome</name>
    <dbReference type="NCBI Taxonomy" id="449393"/>
    <lineage>
        <taxon>unclassified sequences</taxon>
        <taxon>metagenomes</taxon>
        <taxon>ecological metagenomes</taxon>
    </lineage>
</organism>
<dbReference type="AlphaFoldDB" id="A0A6J6SKU8"/>
<dbReference type="EMBL" id="CAFBMG010000060">
    <property type="protein sequence ID" value="CAB4902354.1"/>
    <property type="molecule type" value="Genomic_DNA"/>
</dbReference>
<evidence type="ECO:0000259" key="1">
    <source>
        <dbReference type="Pfam" id="PF00188"/>
    </source>
</evidence>
<reference evidence="2" key="1">
    <citation type="submission" date="2020-05" db="EMBL/GenBank/DDBJ databases">
        <authorList>
            <person name="Chiriac C."/>
            <person name="Salcher M."/>
            <person name="Ghai R."/>
            <person name="Kavagutti S V."/>
        </authorList>
    </citation>
    <scope>NUCLEOTIDE SEQUENCE</scope>
</reference>
<accession>A0A6J6SKU8</accession>
<dbReference type="InterPro" id="IPR035940">
    <property type="entry name" value="CAP_sf"/>
</dbReference>
<proteinExistence type="predicted"/>
<dbReference type="CDD" id="cd05379">
    <property type="entry name" value="CAP_bacterial"/>
    <property type="match status" value="1"/>
</dbReference>
<dbReference type="SUPFAM" id="SSF55797">
    <property type="entry name" value="PR-1-like"/>
    <property type="match status" value="1"/>
</dbReference>
<dbReference type="InterPro" id="IPR014044">
    <property type="entry name" value="CAP_dom"/>
</dbReference>
<dbReference type="Pfam" id="PF00188">
    <property type="entry name" value="CAP"/>
    <property type="match status" value="1"/>
</dbReference>
<protein>
    <submittedName>
        <fullName evidence="2">Unannotated protein</fullName>
    </submittedName>
</protein>
<name>A0A6J6SKU8_9ZZZZ</name>
<dbReference type="PANTHER" id="PTHR31157:SF1">
    <property type="entry name" value="SCP DOMAIN-CONTAINING PROTEIN"/>
    <property type="match status" value="1"/>
</dbReference>